<comment type="caution">
    <text evidence="2">The sequence shown here is derived from an EMBL/GenBank/DDBJ whole genome shotgun (WGS) entry which is preliminary data.</text>
</comment>
<dbReference type="InterPro" id="IPR045632">
    <property type="entry name" value="DUF6314"/>
</dbReference>
<dbReference type="EMBL" id="JBHUKU010000001">
    <property type="protein sequence ID" value="MFD2457092.1"/>
    <property type="molecule type" value="Genomic_DNA"/>
</dbReference>
<evidence type="ECO:0000313" key="3">
    <source>
        <dbReference type="Proteomes" id="UP001597419"/>
    </source>
</evidence>
<organism evidence="2 3">
    <name type="scientific">Amycolatopsis samaneae</name>
    <dbReference type="NCBI Taxonomy" id="664691"/>
    <lineage>
        <taxon>Bacteria</taxon>
        <taxon>Bacillati</taxon>
        <taxon>Actinomycetota</taxon>
        <taxon>Actinomycetes</taxon>
        <taxon>Pseudonocardiales</taxon>
        <taxon>Pseudonocardiaceae</taxon>
        <taxon>Amycolatopsis</taxon>
    </lineage>
</organism>
<keyword evidence="3" id="KW-1185">Reference proteome</keyword>
<protein>
    <submittedName>
        <fullName evidence="2">DUF6314 family protein</fullName>
    </submittedName>
</protein>
<dbReference type="Proteomes" id="UP001597419">
    <property type="component" value="Unassembled WGS sequence"/>
</dbReference>
<gene>
    <name evidence="2" type="ORF">ACFSYJ_00710</name>
</gene>
<accession>A0ABW5G9E1</accession>
<dbReference type="RefSeq" id="WP_345402118.1">
    <property type="nucleotide sequence ID" value="NZ_BAABHG010000013.1"/>
</dbReference>
<proteinExistence type="predicted"/>
<evidence type="ECO:0000313" key="2">
    <source>
        <dbReference type="EMBL" id="MFD2457092.1"/>
    </source>
</evidence>
<name>A0ABW5G9E1_9PSEU</name>
<evidence type="ECO:0000259" key="1">
    <source>
        <dbReference type="Pfam" id="PF19834"/>
    </source>
</evidence>
<feature type="domain" description="DUF6314" evidence="1">
    <location>
        <begin position="14"/>
        <end position="143"/>
    </location>
</feature>
<dbReference type="Pfam" id="PF19834">
    <property type="entry name" value="DUF6314"/>
    <property type="match status" value="1"/>
</dbReference>
<sequence>MDTYLPVPDLAAYFTGTWRLTRDIVTTGGGDAGAVTGTATFTPAEDVLVYVEEGELRLGGYVGPMSRTLHYRLTGLDRAEVHFDHGGFFHDLDLGAGRWSTDHPCRADRYHGEFRVLDDARWQQEWTVTGPAKDHVILTRFVRL</sequence>
<reference evidence="3" key="1">
    <citation type="journal article" date="2019" name="Int. J. Syst. Evol. Microbiol.">
        <title>The Global Catalogue of Microorganisms (GCM) 10K type strain sequencing project: providing services to taxonomists for standard genome sequencing and annotation.</title>
        <authorList>
            <consortium name="The Broad Institute Genomics Platform"/>
            <consortium name="The Broad Institute Genome Sequencing Center for Infectious Disease"/>
            <person name="Wu L."/>
            <person name="Ma J."/>
        </authorList>
    </citation>
    <scope>NUCLEOTIDE SEQUENCE [LARGE SCALE GENOMIC DNA]</scope>
    <source>
        <strain evidence="3">CGMCC 4.7643</strain>
    </source>
</reference>